<dbReference type="Pfam" id="PF02518">
    <property type="entry name" value="HATPase_c"/>
    <property type="match status" value="1"/>
</dbReference>
<dbReference type="PANTHER" id="PTHR43065:SF10">
    <property type="entry name" value="PEROXIDE STRESS-ACTIVATED HISTIDINE KINASE MAK3"/>
    <property type="match status" value="1"/>
</dbReference>
<dbReference type="CDD" id="cd07041">
    <property type="entry name" value="STAS_RsbR_RsbS_like"/>
    <property type="match status" value="1"/>
</dbReference>
<evidence type="ECO:0000256" key="8">
    <source>
        <dbReference type="ARBA" id="ARBA00023012"/>
    </source>
</evidence>
<dbReference type="EMBL" id="JBHSQV010000025">
    <property type="protein sequence ID" value="MFC5985439.1"/>
    <property type="molecule type" value="Genomic_DNA"/>
</dbReference>
<dbReference type="SMART" id="SM00388">
    <property type="entry name" value="HisKA"/>
    <property type="match status" value="1"/>
</dbReference>
<comment type="catalytic activity">
    <reaction evidence="1">
        <text>ATP + protein L-histidine = ADP + protein N-phospho-L-histidine.</text>
        <dbReference type="EC" id="2.7.13.3"/>
    </reaction>
</comment>
<keyword evidence="4" id="KW-0808">Transferase</keyword>
<keyword evidence="8" id="KW-0902">Two-component regulatory system</keyword>
<dbReference type="PROSITE" id="PS50109">
    <property type="entry name" value="HIS_KIN"/>
    <property type="match status" value="1"/>
</dbReference>
<dbReference type="InterPro" id="IPR036513">
    <property type="entry name" value="STAS_dom_sf"/>
</dbReference>
<reference evidence="12" key="1">
    <citation type="journal article" date="2019" name="Int. J. Syst. Evol. Microbiol.">
        <title>The Global Catalogue of Microorganisms (GCM) 10K type strain sequencing project: providing services to taxonomists for standard genome sequencing and annotation.</title>
        <authorList>
            <consortium name="The Broad Institute Genomics Platform"/>
            <consortium name="The Broad Institute Genome Sequencing Center for Infectious Disease"/>
            <person name="Wu L."/>
            <person name="Ma J."/>
        </authorList>
    </citation>
    <scope>NUCLEOTIDE SEQUENCE [LARGE SCALE GENOMIC DNA]</scope>
    <source>
        <strain evidence="12">CCM 8749</strain>
    </source>
</reference>
<dbReference type="InterPro" id="IPR004358">
    <property type="entry name" value="Sig_transdc_His_kin-like_C"/>
</dbReference>
<dbReference type="InterPro" id="IPR003661">
    <property type="entry name" value="HisK_dim/P_dom"/>
</dbReference>
<dbReference type="GO" id="GO:0005524">
    <property type="term" value="F:ATP binding"/>
    <property type="evidence" value="ECO:0007669"/>
    <property type="project" value="UniProtKB-KW"/>
</dbReference>
<evidence type="ECO:0000256" key="6">
    <source>
        <dbReference type="ARBA" id="ARBA00022777"/>
    </source>
</evidence>
<dbReference type="InterPro" id="IPR036097">
    <property type="entry name" value="HisK_dim/P_sf"/>
</dbReference>
<organism evidence="11 12">
    <name type="scientific">Marinicrinis lubricantis</name>
    <dbReference type="NCBI Taxonomy" id="2086470"/>
    <lineage>
        <taxon>Bacteria</taxon>
        <taxon>Bacillati</taxon>
        <taxon>Bacillota</taxon>
        <taxon>Bacilli</taxon>
        <taxon>Bacillales</taxon>
        <taxon>Paenibacillaceae</taxon>
    </lineage>
</organism>
<evidence type="ECO:0000256" key="3">
    <source>
        <dbReference type="ARBA" id="ARBA00022553"/>
    </source>
</evidence>
<accession>A0ABW1IK44</accession>
<dbReference type="InterPro" id="IPR036890">
    <property type="entry name" value="HATPase_C_sf"/>
</dbReference>
<keyword evidence="3" id="KW-0597">Phosphoprotein</keyword>
<evidence type="ECO:0000256" key="7">
    <source>
        <dbReference type="ARBA" id="ARBA00022840"/>
    </source>
</evidence>
<gene>
    <name evidence="11" type="ORF">ACFPXP_03165</name>
</gene>
<keyword evidence="5" id="KW-0547">Nucleotide-binding</keyword>
<dbReference type="CDD" id="cd00082">
    <property type="entry name" value="HisKA"/>
    <property type="match status" value="1"/>
</dbReference>
<protein>
    <recommendedName>
        <fullName evidence="2">histidine kinase</fullName>
        <ecNumber evidence="2">2.7.13.3</ecNumber>
    </recommendedName>
</protein>
<evidence type="ECO:0000313" key="11">
    <source>
        <dbReference type="EMBL" id="MFC5985439.1"/>
    </source>
</evidence>
<proteinExistence type="predicted"/>
<dbReference type="PROSITE" id="PS50801">
    <property type="entry name" value="STAS"/>
    <property type="match status" value="1"/>
</dbReference>
<feature type="domain" description="Histidine kinase" evidence="9">
    <location>
        <begin position="32"/>
        <end position="234"/>
    </location>
</feature>
<evidence type="ECO:0000256" key="1">
    <source>
        <dbReference type="ARBA" id="ARBA00000085"/>
    </source>
</evidence>
<dbReference type="Gene3D" id="3.30.750.24">
    <property type="entry name" value="STAS domain"/>
    <property type="match status" value="1"/>
</dbReference>
<sequence length="521" mass="59645">MMECEWKVTDDNQKQNDFHLGQLASVGQIAAGIAHEVKNPLTAVKGFLQLLEENYEDRYLEIAKNELDNALSTLQNLLQVSKPDLEDEPFESIDLAVEMSQIIHLFQDQIYRVTVDFQISDENVHIYGKKNQIKKALFNLLKNAFEAIPDKGTIAIRHYVKDEKVFMTIKDSGQGIPQEKLNLLGTPFFSTKENGTGMGLTQVFTVIYQHQGKIEVNSKEGQGTQFTISFPKAMKYEPRGVIKLNMFIDKGFDIKQFFTNNRKEFEERLLTEAVNVKANIEEIRKIGNIHLLDNAYRLVLYVVEGKANDVIAFAKAEGIAWAKHSLTLSFKLEWIQAIRRVLWDFLYNYDSFMEKTNNKDDFHTLEKNINELVDQFLNTFFISYSQYKDELLKKQRDMVEDLSVPIIPLTETMFILPLIDSIDTVRAKTIQEKVLTQIGESRIETLIIDLSGTVDIESDVLVQMIRIIEGVKMMGCSAVITGLRPQVVNRMINEGLAFNNTAITKGTLQQALSEYLLTRKE</sequence>
<evidence type="ECO:0000256" key="5">
    <source>
        <dbReference type="ARBA" id="ARBA00022741"/>
    </source>
</evidence>
<dbReference type="Pfam" id="PF00512">
    <property type="entry name" value="HisKA"/>
    <property type="match status" value="1"/>
</dbReference>
<evidence type="ECO:0000256" key="2">
    <source>
        <dbReference type="ARBA" id="ARBA00012438"/>
    </source>
</evidence>
<name>A0ABW1IK44_9BACL</name>
<keyword evidence="7 11" id="KW-0067">ATP-binding</keyword>
<dbReference type="Proteomes" id="UP001596250">
    <property type="component" value="Unassembled WGS sequence"/>
</dbReference>
<evidence type="ECO:0000313" key="12">
    <source>
        <dbReference type="Proteomes" id="UP001596250"/>
    </source>
</evidence>
<dbReference type="Gene3D" id="1.10.287.130">
    <property type="match status" value="1"/>
</dbReference>
<dbReference type="SUPFAM" id="SSF52091">
    <property type="entry name" value="SpoIIaa-like"/>
    <property type="match status" value="1"/>
</dbReference>
<evidence type="ECO:0000256" key="4">
    <source>
        <dbReference type="ARBA" id="ARBA00022679"/>
    </source>
</evidence>
<dbReference type="EC" id="2.7.13.3" evidence="2"/>
<feature type="domain" description="STAS" evidence="10">
    <location>
        <begin position="403"/>
        <end position="515"/>
    </location>
</feature>
<dbReference type="InterPro" id="IPR002645">
    <property type="entry name" value="STAS_dom"/>
</dbReference>
<dbReference type="InterPro" id="IPR005467">
    <property type="entry name" value="His_kinase_dom"/>
</dbReference>
<evidence type="ECO:0000259" key="9">
    <source>
        <dbReference type="PROSITE" id="PS50109"/>
    </source>
</evidence>
<evidence type="ECO:0000259" key="10">
    <source>
        <dbReference type="PROSITE" id="PS50801"/>
    </source>
</evidence>
<dbReference type="InterPro" id="IPR003594">
    <property type="entry name" value="HATPase_dom"/>
</dbReference>
<dbReference type="RefSeq" id="WP_379892277.1">
    <property type="nucleotide sequence ID" value="NZ_CBCSCT010000028.1"/>
</dbReference>
<dbReference type="SMART" id="SM00387">
    <property type="entry name" value="HATPase_c"/>
    <property type="match status" value="1"/>
</dbReference>
<dbReference type="SUPFAM" id="SSF55874">
    <property type="entry name" value="ATPase domain of HSP90 chaperone/DNA topoisomerase II/histidine kinase"/>
    <property type="match status" value="1"/>
</dbReference>
<dbReference type="Gene3D" id="3.30.565.10">
    <property type="entry name" value="Histidine kinase-like ATPase, C-terminal domain"/>
    <property type="match status" value="1"/>
</dbReference>
<comment type="caution">
    <text evidence="11">The sequence shown here is derived from an EMBL/GenBank/DDBJ whole genome shotgun (WGS) entry which is preliminary data.</text>
</comment>
<dbReference type="Pfam" id="PF01740">
    <property type="entry name" value="STAS"/>
    <property type="match status" value="1"/>
</dbReference>
<dbReference type="PRINTS" id="PR00344">
    <property type="entry name" value="BCTRLSENSOR"/>
</dbReference>
<dbReference type="PANTHER" id="PTHR43065">
    <property type="entry name" value="SENSOR HISTIDINE KINASE"/>
    <property type="match status" value="1"/>
</dbReference>
<keyword evidence="12" id="KW-1185">Reference proteome</keyword>
<dbReference type="SUPFAM" id="SSF47384">
    <property type="entry name" value="Homodimeric domain of signal transducing histidine kinase"/>
    <property type="match status" value="1"/>
</dbReference>
<keyword evidence="6" id="KW-0418">Kinase</keyword>